<dbReference type="AlphaFoldDB" id="A0A1G5EA31"/>
<evidence type="ECO:0000256" key="1">
    <source>
        <dbReference type="ARBA" id="ARBA00022729"/>
    </source>
</evidence>
<protein>
    <submittedName>
        <fullName evidence="2">Outer membrane lipoprotein-sorting protein</fullName>
    </submittedName>
</protein>
<gene>
    <name evidence="2" type="ORF">SAMN05216233_105249</name>
</gene>
<accession>A0A1G5EA31</accession>
<reference evidence="2 3" key="1">
    <citation type="submission" date="2016-10" db="EMBL/GenBank/DDBJ databases">
        <authorList>
            <person name="de Groot N.N."/>
        </authorList>
    </citation>
    <scope>NUCLEOTIDE SEQUENCE [LARGE SCALE GENOMIC DNA]</scope>
    <source>
        <strain evidence="2 3">AA1</strain>
    </source>
</reference>
<keyword evidence="3" id="KW-1185">Reference proteome</keyword>
<organism evidence="2 3">
    <name type="scientific">Desulfoluna spongiiphila</name>
    <dbReference type="NCBI Taxonomy" id="419481"/>
    <lineage>
        <taxon>Bacteria</taxon>
        <taxon>Pseudomonadati</taxon>
        <taxon>Thermodesulfobacteriota</taxon>
        <taxon>Desulfobacteria</taxon>
        <taxon>Desulfobacterales</taxon>
        <taxon>Desulfolunaceae</taxon>
        <taxon>Desulfoluna</taxon>
    </lineage>
</organism>
<dbReference type="STRING" id="419481.SAMN05216233_105249"/>
<keyword evidence="1" id="KW-0732">Signal</keyword>
<evidence type="ECO:0000313" key="3">
    <source>
        <dbReference type="Proteomes" id="UP000198870"/>
    </source>
</evidence>
<dbReference type="InterPro" id="IPR029046">
    <property type="entry name" value="LolA/LolB/LppX"/>
</dbReference>
<dbReference type="OrthoDB" id="8549004at2"/>
<dbReference type="RefSeq" id="WP_092210405.1">
    <property type="nucleotide sequence ID" value="NZ_FMUX01000005.1"/>
</dbReference>
<sequence>MIRRVASLLLLLACLAVVPPVWGEELPLLDRMLERFDALDHYTTLLDSEGEDGRNRIIYTYKKPGYIRMDFIRPHKGARLIYNPHENTVSLRPFATRLLTLTLAPDNRLITDPKGHTVDRSDIGALIRSAQRYGREGTVTRLPPESVGTHLCPRILVEGKQVTYLLWVHPELQLPIKVVKLFANGNRETVFLRNLVVDGPLDSAVFEP</sequence>
<proteinExistence type="predicted"/>
<name>A0A1G5EA31_9BACT</name>
<dbReference type="EMBL" id="FMUX01000005">
    <property type="protein sequence ID" value="SCY23611.1"/>
    <property type="molecule type" value="Genomic_DNA"/>
</dbReference>
<keyword evidence="2" id="KW-0449">Lipoprotein</keyword>
<dbReference type="SUPFAM" id="SSF89392">
    <property type="entry name" value="Prokaryotic lipoproteins and lipoprotein localization factors"/>
    <property type="match status" value="1"/>
</dbReference>
<dbReference type="Proteomes" id="UP000198870">
    <property type="component" value="Unassembled WGS sequence"/>
</dbReference>
<evidence type="ECO:0000313" key="2">
    <source>
        <dbReference type="EMBL" id="SCY23611.1"/>
    </source>
</evidence>